<feature type="region of interest" description="Disordered" evidence="1">
    <location>
        <begin position="1"/>
        <end position="21"/>
    </location>
</feature>
<gene>
    <name evidence="2" type="ORF">AVDCRST_MAG34-2557</name>
</gene>
<sequence length="119" mass="11944">DAAGLPRGPGPGAGLHGGDGPAVAAVLLGRRPPGRGGVRGRVRAVPGLGRRRAPARALRTRPFRAHDRHRALARVPGRGAVLPGVPAVPHDGAARPDPAGRRPHVGSHWSGSGQGGAPV</sequence>
<protein>
    <submittedName>
        <fullName evidence="2">C50 carotenoid epsilon cyclase</fullName>
    </submittedName>
</protein>
<feature type="region of interest" description="Disordered" evidence="1">
    <location>
        <begin position="76"/>
        <end position="119"/>
    </location>
</feature>
<dbReference type="EMBL" id="CADCUI010000067">
    <property type="protein sequence ID" value="CAA9361973.1"/>
    <property type="molecule type" value="Genomic_DNA"/>
</dbReference>
<name>A0A6J4MN40_9ACTN</name>
<dbReference type="AlphaFoldDB" id="A0A6J4MN40"/>
<organism evidence="2">
    <name type="scientific">uncultured Nocardioidaceae bacterium</name>
    <dbReference type="NCBI Taxonomy" id="253824"/>
    <lineage>
        <taxon>Bacteria</taxon>
        <taxon>Bacillati</taxon>
        <taxon>Actinomycetota</taxon>
        <taxon>Actinomycetes</taxon>
        <taxon>Propionibacteriales</taxon>
        <taxon>Nocardioidaceae</taxon>
        <taxon>environmental samples</taxon>
    </lineage>
</organism>
<evidence type="ECO:0000256" key="1">
    <source>
        <dbReference type="SAM" id="MobiDB-lite"/>
    </source>
</evidence>
<accession>A0A6J4MN40</accession>
<evidence type="ECO:0000313" key="2">
    <source>
        <dbReference type="EMBL" id="CAA9361973.1"/>
    </source>
</evidence>
<feature type="non-terminal residue" evidence="2">
    <location>
        <position position="119"/>
    </location>
</feature>
<feature type="compositionally biased region" description="Gly residues" evidence="1">
    <location>
        <begin position="10"/>
        <end position="20"/>
    </location>
</feature>
<proteinExistence type="predicted"/>
<reference evidence="2" key="1">
    <citation type="submission" date="2020-02" db="EMBL/GenBank/DDBJ databases">
        <authorList>
            <person name="Meier V. D."/>
        </authorList>
    </citation>
    <scope>NUCLEOTIDE SEQUENCE</scope>
    <source>
        <strain evidence="2">AVDCRST_MAG34</strain>
    </source>
</reference>
<feature type="non-terminal residue" evidence="2">
    <location>
        <position position="1"/>
    </location>
</feature>